<proteinExistence type="inferred from homology"/>
<reference evidence="11 12" key="1">
    <citation type="journal article" date="2020" name="IScience">
        <title>Genome Sequencing of the Endangered Kingdonia uniflora (Circaeasteraceae, Ranunculales) Reveals Potential Mechanisms of Evolutionary Specialization.</title>
        <authorList>
            <person name="Sun Y."/>
            <person name="Deng T."/>
            <person name="Zhang A."/>
            <person name="Moore M.J."/>
            <person name="Landis J.B."/>
            <person name="Lin N."/>
            <person name="Zhang H."/>
            <person name="Zhang X."/>
            <person name="Huang J."/>
            <person name="Zhang X."/>
            <person name="Sun H."/>
            <person name="Wang H."/>
        </authorList>
    </citation>
    <scope>NUCLEOTIDE SEQUENCE [LARGE SCALE GENOMIC DNA]</scope>
    <source>
        <strain evidence="11">TB1705</strain>
        <tissue evidence="11">Leaf</tissue>
    </source>
</reference>
<dbReference type="PANTHER" id="PTHR11088">
    <property type="entry name" value="TRNA DIMETHYLALLYLTRANSFERASE"/>
    <property type="match status" value="1"/>
</dbReference>
<dbReference type="Pfam" id="PF01715">
    <property type="entry name" value="IPPT"/>
    <property type="match status" value="2"/>
</dbReference>
<dbReference type="EC" id="2.5.1.112" evidence="10"/>
<evidence type="ECO:0000256" key="6">
    <source>
        <dbReference type="ARBA" id="ARBA00022946"/>
    </source>
</evidence>
<evidence type="ECO:0000256" key="8">
    <source>
        <dbReference type="ARBA" id="ARBA00052386"/>
    </source>
</evidence>
<evidence type="ECO:0000256" key="2">
    <source>
        <dbReference type="ARBA" id="ARBA00022679"/>
    </source>
</evidence>
<evidence type="ECO:0000313" key="12">
    <source>
        <dbReference type="Proteomes" id="UP000541444"/>
    </source>
</evidence>
<dbReference type="Gene3D" id="3.40.50.300">
    <property type="entry name" value="P-loop containing nucleotide triphosphate hydrolases"/>
    <property type="match status" value="1"/>
</dbReference>
<dbReference type="GO" id="GO:0052381">
    <property type="term" value="F:tRNA dimethylallyltransferase activity"/>
    <property type="evidence" value="ECO:0007669"/>
    <property type="project" value="TreeGrafter"/>
</dbReference>
<evidence type="ECO:0000256" key="9">
    <source>
        <dbReference type="ARBA" id="ARBA00055191"/>
    </source>
</evidence>
<comment type="catalytic activity">
    <reaction evidence="7">
        <text>dimethylallyl diphosphate + ATP = N(6)-(dimethylallyl)adenosine 5'-triphosphate + diphosphate</text>
        <dbReference type="Rhea" id="RHEA:36331"/>
        <dbReference type="ChEBI" id="CHEBI:30616"/>
        <dbReference type="ChEBI" id="CHEBI:33019"/>
        <dbReference type="ChEBI" id="CHEBI:57623"/>
        <dbReference type="ChEBI" id="CHEBI:73532"/>
        <dbReference type="EC" id="2.5.1.112"/>
    </reaction>
</comment>
<dbReference type="Proteomes" id="UP000541444">
    <property type="component" value="Unassembled WGS sequence"/>
</dbReference>
<evidence type="ECO:0000256" key="7">
    <source>
        <dbReference type="ARBA" id="ARBA00051744"/>
    </source>
</evidence>
<dbReference type="InterPro" id="IPR027417">
    <property type="entry name" value="P-loop_NTPase"/>
</dbReference>
<comment type="similarity">
    <text evidence="1">Belongs to the IPP transferase family.</text>
</comment>
<accession>A0A7J7LRK2</accession>
<comment type="caution">
    <text evidence="11">The sequence shown here is derived from an EMBL/GenBank/DDBJ whole genome shotgun (WGS) entry which is preliminary data.</text>
</comment>
<dbReference type="AlphaFoldDB" id="A0A7J7LRK2"/>
<gene>
    <name evidence="11" type="ORF">GIB67_041470</name>
</gene>
<dbReference type="SUPFAM" id="SSF52540">
    <property type="entry name" value="P-loop containing nucleoside triphosphate hydrolases"/>
    <property type="match status" value="1"/>
</dbReference>
<evidence type="ECO:0000313" key="11">
    <source>
        <dbReference type="EMBL" id="KAF6145275.1"/>
    </source>
</evidence>
<organism evidence="11 12">
    <name type="scientific">Kingdonia uniflora</name>
    <dbReference type="NCBI Taxonomy" id="39325"/>
    <lineage>
        <taxon>Eukaryota</taxon>
        <taxon>Viridiplantae</taxon>
        <taxon>Streptophyta</taxon>
        <taxon>Embryophyta</taxon>
        <taxon>Tracheophyta</taxon>
        <taxon>Spermatophyta</taxon>
        <taxon>Magnoliopsida</taxon>
        <taxon>Ranunculales</taxon>
        <taxon>Circaeasteraceae</taxon>
        <taxon>Kingdonia</taxon>
    </lineage>
</organism>
<evidence type="ECO:0000256" key="1">
    <source>
        <dbReference type="ARBA" id="ARBA00005842"/>
    </source>
</evidence>
<keyword evidence="3" id="KW-0203">Cytokinin biosynthesis</keyword>
<dbReference type="PANTHER" id="PTHR11088:SF74">
    <property type="entry name" value="ADENYLATE ISOPENTENYLTRANSFERASE 5, CHLOROPLASTIC"/>
    <property type="match status" value="1"/>
</dbReference>
<dbReference type="OrthoDB" id="775260at2759"/>
<keyword evidence="2" id="KW-0808">Transferase</keyword>
<keyword evidence="4" id="KW-0547">Nucleotide-binding</keyword>
<dbReference type="GO" id="GO:0009691">
    <property type="term" value="P:cytokinin biosynthetic process"/>
    <property type="evidence" value="ECO:0007669"/>
    <property type="project" value="UniProtKB-KW"/>
</dbReference>
<evidence type="ECO:0000256" key="3">
    <source>
        <dbReference type="ARBA" id="ARBA00022712"/>
    </source>
</evidence>
<name>A0A7J7LRK2_9MAGN</name>
<keyword evidence="6" id="KW-0809">Transit peptide</keyword>
<dbReference type="EMBL" id="JACGCM010002082">
    <property type="protein sequence ID" value="KAF6145275.1"/>
    <property type="molecule type" value="Genomic_DNA"/>
</dbReference>
<keyword evidence="12" id="KW-1185">Reference proteome</keyword>
<comment type="catalytic activity">
    <reaction evidence="8">
        <text>dimethylallyl diphosphate + ADP = N(6)-(dimethylallyl)adenosine 5'-diphosphate + diphosphate</text>
        <dbReference type="Rhea" id="RHEA:36327"/>
        <dbReference type="ChEBI" id="CHEBI:33019"/>
        <dbReference type="ChEBI" id="CHEBI:57623"/>
        <dbReference type="ChEBI" id="CHEBI:73533"/>
        <dbReference type="ChEBI" id="CHEBI:456216"/>
        <dbReference type="EC" id="2.5.1.112"/>
    </reaction>
</comment>
<sequence>MDSFNGWCQKEKVIFVMGATGTGKSKLSIDLATQFPAEIINSDKMQVYKGLDIVTNKITEEDRCGVPHHVLGVVDPNAKFTVYDFRYLVSLAVESILGRNRIPIIVGGSNSYIKALVDDEEHDFRSKYECCFLWVDVALPVLYPYLSYRVDQMVEAGLVKELREFFEPKADYNRGIRSAIGVPEMDQYLRAEIITDTDEKTLKMLLETSINDIKTNTCQLACRQLQKILHLENLPEWTDMHHIDATKVFQKRGREADEVWEELVACPCKTIVKKFLYSSITNNTNPLTSKSLANSTPFSITSAAMNTIVLTATH</sequence>
<dbReference type="GO" id="GO:0009824">
    <property type="term" value="F:AMP dimethylallyltransferase activity"/>
    <property type="evidence" value="ECO:0007669"/>
    <property type="project" value="UniProtKB-ARBA"/>
</dbReference>
<dbReference type="GO" id="GO:0005524">
    <property type="term" value="F:ATP binding"/>
    <property type="evidence" value="ECO:0007669"/>
    <property type="project" value="UniProtKB-KW"/>
</dbReference>
<protein>
    <recommendedName>
        <fullName evidence="10">adenylate dimethylallyltransferase (ADP/ATP-dependent)</fullName>
        <ecNumber evidence="10">2.5.1.112</ecNumber>
    </recommendedName>
</protein>
<evidence type="ECO:0000256" key="10">
    <source>
        <dbReference type="ARBA" id="ARBA00066838"/>
    </source>
</evidence>
<dbReference type="Gene3D" id="1.10.287.890">
    <property type="entry name" value="Crystal structure of tRNA isopentenylpyrophosphate transferase (bh2366) domain"/>
    <property type="match status" value="1"/>
</dbReference>
<dbReference type="GO" id="GO:0005739">
    <property type="term" value="C:mitochondrion"/>
    <property type="evidence" value="ECO:0007669"/>
    <property type="project" value="TreeGrafter"/>
</dbReference>
<dbReference type="InterPro" id="IPR039657">
    <property type="entry name" value="Dimethylallyltransferase"/>
</dbReference>
<dbReference type="GO" id="GO:0052622">
    <property type="term" value="F:ATP/ADP dimethylallyltransferase activity"/>
    <property type="evidence" value="ECO:0007669"/>
    <property type="project" value="UniProtKB-EC"/>
</dbReference>
<dbReference type="GO" id="GO:0006400">
    <property type="term" value="P:tRNA modification"/>
    <property type="evidence" value="ECO:0007669"/>
    <property type="project" value="TreeGrafter"/>
</dbReference>
<dbReference type="FunFam" id="1.10.287.890:FF:000002">
    <property type="entry name" value="Adenylate isopentenyltransferase 5, chloroplastic"/>
    <property type="match status" value="1"/>
</dbReference>
<evidence type="ECO:0000256" key="5">
    <source>
        <dbReference type="ARBA" id="ARBA00022840"/>
    </source>
</evidence>
<evidence type="ECO:0000256" key="4">
    <source>
        <dbReference type="ARBA" id="ARBA00022741"/>
    </source>
</evidence>
<keyword evidence="5" id="KW-0067">ATP-binding</keyword>
<comment type="function">
    <text evidence="9">Involved in cytokinin biosynthesis. Catalyzes the transfer of an isopentenyl group from dimethylallyl diphosphate (DMAPP) to ATP and ADP.</text>
</comment>